<comment type="similarity">
    <text evidence="1">Belongs to the arrestin family.</text>
</comment>
<evidence type="ECO:0000313" key="3">
    <source>
        <dbReference type="Ensembl" id="ENSPMGP00000016750.1"/>
    </source>
</evidence>
<dbReference type="InterPro" id="IPR014756">
    <property type="entry name" value="Ig_E-set"/>
</dbReference>
<dbReference type="InterPro" id="IPR011022">
    <property type="entry name" value="Arrestin_C-like"/>
</dbReference>
<dbReference type="GO" id="GO:0015031">
    <property type="term" value="P:protein transport"/>
    <property type="evidence" value="ECO:0007669"/>
    <property type="project" value="TreeGrafter"/>
</dbReference>
<dbReference type="GO" id="GO:0007399">
    <property type="term" value="P:nervous system development"/>
    <property type="evidence" value="ECO:0007669"/>
    <property type="project" value="UniProtKB-ARBA"/>
</dbReference>
<name>A0A3B4AJ87_9GOBI</name>
<dbReference type="Ensembl" id="ENSPMGT00000017882.1">
    <property type="protein sequence ID" value="ENSPMGP00000016750.1"/>
    <property type="gene ID" value="ENSPMGG00000013738.1"/>
</dbReference>
<dbReference type="InterPro" id="IPR050357">
    <property type="entry name" value="Arrestin_domain-protein"/>
</dbReference>
<dbReference type="AlphaFoldDB" id="A0A3B4AJ87"/>
<dbReference type="SUPFAM" id="SSF81296">
    <property type="entry name" value="E set domains"/>
    <property type="match status" value="2"/>
</dbReference>
<evidence type="ECO:0000256" key="1">
    <source>
        <dbReference type="ARBA" id="ARBA00005298"/>
    </source>
</evidence>
<reference evidence="3" key="1">
    <citation type="submission" date="2025-08" db="UniProtKB">
        <authorList>
            <consortium name="Ensembl"/>
        </authorList>
    </citation>
    <scope>IDENTIFICATION</scope>
</reference>
<dbReference type="STRING" id="409849.ENSPMGP00000016750"/>
<keyword evidence="4" id="KW-1185">Reference proteome</keyword>
<dbReference type="GO" id="GO:0005737">
    <property type="term" value="C:cytoplasm"/>
    <property type="evidence" value="ECO:0007669"/>
    <property type="project" value="TreeGrafter"/>
</dbReference>
<dbReference type="Pfam" id="PF02752">
    <property type="entry name" value="Arrestin_C"/>
    <property type="match status" value="1"/>
</dbReference>
<reference evidence="3" key="2">
    <citation type="submission" date="2025-09" db="UniProtKB">
        <authorList>
            <consortium name="Ensembl"/>
        </authorList>
    </citation>
    <scope>IDENTIFICATION</scope>
</reference>
<dbReference type="SMART" id="SM01017">
    <property type="entry name" value="Arrestin_C"/>
    <property type="match status" value="1"/>
</dbReference>
<dbReference type="PANTHER" id="PTHR11188:SF135">
    <property type="entry name" value="ARRESTIN DOMAIN CONTAINING 3-LIKE-RELATED"/>
    <property type="match status" value="1"/>
</dbReference>
<feature type="domain" description="Arrestin C-terminal-like" evidence="2">
    <location>
        <begin position="153"/>
        <end position="278"/>
    </location>
</feature>
<dbReference type="GO" id="GO:0005886">
    <property type="term" value="C:plasma membrane"/>
    <property type="evidence" value="ECO:0007669"/>
    <property type="project" value="TreeGrafter"/>
</dbReference>
<dbReference type="PANTHER" id="PTHR11188">
    <property type="entry name" value="ARRESTIN DOMAIN CONTAINING PROTEIN"/>
    <property type="match status" value="1"/>
</dbReference>
<dbReference type="Gene3D" id="2.60.40.640">
    <property type="match status" value="2"/>
</dbReference>
<protein>
    <recommendedName>
        <fullName evidence="2">Arrestin C-terminal-like domain-containing protein</fullName>
    </recommendedName>
</protein>
<evidence type="ECO:0000259" key="2">
    <source>
        <dbReference type="SMART" id="SM01017"/>
    </source>
</evidence>
<dbReference type="InterPro" id="IPR011021">
    <property type="entry name" value="Arrestin-like_N"/>
</dbReference>
<dbReference type="Proteomes" id="UP000261520">
    <property type="component" value="Unplaced"/>
</dbReference>
<dbReference type="InterPro" id="IPR014752">
    <property type="entry name" value="Arrestin-like_C"/>
</dbReference>
<dbReference type="Pfam" id="PF00339">
    <property type="entry name" value="Arrestin_N"/>
    <property type="match status" value="1"/>
</dbReference>
<organism evidence="3 4">
    <name type="scientific">Periophthalmus magnuspinnatus</name>
    <dbReference type="NCBI Taxonomy" id="409849"/>
    <lineage>
        <taxon>Eukaryota</taxon>
        <taxon>Metazoa</taxon>
        <taxon>Chordata</taxon>
        <taxon>Craniata</taxon>
        <taxon>Vertebrata</taxon>
        <taxon>Euteleostomi</taxon>
        <taxon>Actinopterygii</taxon>
        <taxon>Neopterygii</taxon>
        <taxon>Teleostei</taxon>
        <taxon>Neoteleostei</taxon>
        <taxon>Acanthomorphata</taxon>
        <taxon>Gobiaria</taxon>
        <taxon>Gobiiformes</taxon>
        <taxon>Gobioidei</taxon>
        <taxon>Gobiidae</taxon>
        <taxon>Oxudercinae</taxon>
        <taxon>Periophthalmus</taxon>
    </lineage>
</organism>
<accession>A0A3B4AJ87</accession>
<proteinExistence type="inferred from homology"/>
<evidence type="ECO:0000313" key="4">
    <source>
        <dbReference type="Proteomes" id="UP000261520"/>
    </source>
</evidence>
<sequence length="320" mass="35912">MISTIKNFSVGYNPINQSNVFCSGDYITGQVSLELTKGTKVNALSVKLKGEASVLWTEENGKNTDTYKSKEKYFSIEQFLIQRDNGNNLVAQGSTVYPFTFQIPAQDLPQSFNGTWGKIKYTLEANLARPMRLDSKARAPQHGVTDKKLNFFNSGYVTMDVKIDKTGFHQGEGIKVVTSIHNKSTRDVRPKYCVYTEHSFFAKSKRKMKTKDLLKEVGDTVPPSSGLTVTKIITIPTTTCPSLLNCSIIKVEYRLRVYLDVKYALDPQITFPIIILPAAQGFDTNLRPIYGFESSGLLPDRCFLYVLHMTSLCRSFTVCS</sequence>